<dbReference type="PROSITE" id="PS50088">
    <property type="entry name" value="ANK_REPEAT"/>
    <property type="match status" value="6"/>
</dbReference>
<dbReference type="InterPro" id="IPR002110">
    <property type="entry name" value="Ankyrin_rpt"/>
</dbReference>
<feature type="repeat" description="ANK" evidence="1">
    <location>
        <begin position="103"/>
        <end position="135"/>
    </location>
</feature>
<dbReference type="Ensembl" id="ENSAPLT00020012861.1">
    <property type="protein sequence ID" value="ENSAPLP00020011946.1"/>
    <property type="gene ID" value="ENSAPLG00020008775.1"/>
</dbReference>
<feature type="repeat" description="ANK" evidence="1">
    <location>
        <begin position="463"/>
        <end position="495"/>
    </location>
</feature>
<dbReference type="PANTHER" id="PTHR24176">
    <property type="entry name" value="ANKYRIN REPEAT DOMAIN-CONTAINING PROTEIN 31-RELATED"/>
    <property type="match status" value="1"/>
</dbReference>
<feature type="repeat" description="ANK" evidence="1">
    <location>
        <begin position="37"/>
        <end position="69"/>
    </location>
</feature>
<dbReference type="Pfam" id="PF12796">
    <property type="entry name" value="Ank_2"/>
    <property type="match status" value="2"/>
</dbReference>
<dbReference type="InterPro" id="IPR042334">
    <property type="entry name" value="ANKRD31"/>
</dbReference>
<dbReference type="InterPro" id="IPR036770">
    <property type="entry name" value="Ankyrin_rpt-contain_sf"/>
</dbReference>
<sequence length="790" mass="86737">MSKRGSRHHAMRGGLESYFVNPCCPISLSRINRRNIFGETLLHRAVVEEDTDLVRNIIKSGANVNAQDYAGWTALHEASVQGCYRIANELLKAGADVNARGSKQITPLQDAVKEGHYEVAALLLWYGADPLLKNEGGRCALEEASDRSMKRLLKSYLLKSRGNSVSGGDDAENTLSAQSVDDINLHQISLQTDESVLAGAKLTGTGSADILQQTTVNEVQNIHIDILDDGTSCTEQTPQTNTEAILARELSAATSGESVSRSLSNSTGGALSTIEEKAPQPEKGWRILLNAEEGAGGCPTEATENANSIEIHFTALQLHENEAHQIKHKSQELQEANSKSGEGGFAGIEDIEENEEGSRKSNVFSQLTEAEEIQTKKMRLDLQETSQKTDLCSSSSKYKLSSNQSQFNQASEQLTSKKSGESKKRKKNEKGETKLHIAARRGNLSLVKTLISSGILVNEQDNAGWTALHEASNGGFTEVILELLKAGANVNSRNMDGVLPIHDAVSGNYLEAARILLQHGANPCERDSSGKSALNEACDDEMKELLKSYGAIDSVLPVATAEVTETNCLRVRRPKSCSECCKNDDAALKRQNEKSCVEFSHKATLLENGKIKTSENKILQNPVQWVKDLLGSDISVTWKYVWNKVMYHGTQLSKLLVEEVPASNDLELPSQQREPLGKNFITREPSNHTQHCLSQCTDSVALPVGSFDLSNMRPRTQTETVKALLCTGREAAESLTVTRESRRSSIQFNSVESLTQVVNETLLLRTEEFLPWSVMEKHWNFYLACEDFGF</sequence>
<feature type="compositionally biased region" description="Polar residues" evidence="2">
    <location>
        <begin position="257"/>
        <end position="270"/>
    </location>
</feature>
<dbReference type="PANTHER" id="PTHR24176:SF14">
    <property type="entry name" value="ANKYRIN REPEAT DOMAIN-CONTAINING PROTEIN 31"/>
    <property type="match status" value="1"/>
</dbReference>
<feature type="repeat" description="ANK" evidence="1">
    <location>
        <begin position="70"/>
        <end position="102"/>
    </location>
</feature>
<feature type="region of interest" description="Disordered" evidence="2">
    <location>
        <begin position="324"/>
        <end position="366"/>
    </location>
</feature>
<dbReference type="SUPFAM" id="SSF48403">
    <property type="entry name" value="Ankyrin repeat"/>
    <property type="match status" value="2"/>
</dbReference>
<feature type="repeat" description="ANK" evidence="1">
    <location>
        <begin position="496"/>
        <end position="528"/>
    </location>
</feature>
<dbReference type="PRINTS" id="PR01415">
    <property type="entry name" value="ANKYRIN"/>
</dbReference>
<dbReference type="AlphaFoldDB" id="A0A8B9SW19"/>
<name>A0A8B9SW19_ANAPL</name>
<protein>
    <recommendedName>
        <fullName evidence="5">Ankyrin repeat domain-containing protein 31</fullName>
    </recommendedName>
</protein>
<evidence type="ECO:0000313" key="3">
    <source>
        <dbReference type="Ensembl" id="ENSAPLP00020011946.1"/>
    </source>
</evidence>
<evidence type="ECO:0000256" key="1">
    <source>
        <dbReference type="PROSITE-ProRule" id="PRU00023"/>
    </source>
</evidence>
<dbReference type="Pfam" id="PF13637">
    <property type="entry name" value="Ank_4"/>
    <property type="match status" value="1"/>
</dbReference>
<dbReference type="PROSITE" id="PS50297">
    <property type="entry name" value="ANK_REP_REGION"/>
    <property type="match status" value="6"/>
</dbReference>
<dbReference type="SMART" id="SM00248">
    <property type="entry name" value="ANK"/>
    <property type="match status" value="6"/>
</dbReference>
<evidence type="ECO:0000313" key="4">
    <source>
        <dbReference type="Proteomes" id="UP000694400"/>
    </source>
</evidence>
<dbReference type="Gene3D" id="1.25.40.20">
    <property type="entry name" value="Ankyrin repeat-containing domain"/>
    <property type="match status" value="2"/>
</dbReference>
<accession>A0A8B9SW19</accession>
<reference evidence="3" key="2">
    <citation type="submission" date="2025-08" db="UniProtKB">
        <authorList>
            <consortium name="Ensembl"/>
        </authorList>
    </citation>
    <scope>IDENTIFICATION</scope>
</reference>
<reference evidence="3" key="3">
    <citation type="submission" date="2025-09" db="UniProtKB">
        <authorList>
            <consortium name="Ensembl"/>
        </authorList>
    </citation>
    <scope>IDENTIFICATION</scope>
</reference>
<evidence type="ECO:0000256" key="2">
    <source>
        <dbReference type="SAM" id="MobiDB-lite"/>
    </source>
</evidence>
<proteinExistence type="predicted"/>
<dbReference type="Proteomes" id="UP000694400">
    <property type="component" value="Chromosome Z"/>
</dbReference>
<evidence type="ECO:0008006" key="5">
    <source>
        <dbReference type="Google" id="ProtNLM"/>
    </source>
</evidence>
<organism evidence="3 4">
    <name type="scientific">Anas platyrhynchos</name>
    <name type="common">Mallard</name>
    <name type="synonym">Anas boschas</name>
    <dbReference type="NCBI Taxonomy" id="8839"/>
    <lineage>
        <taxon>Eukaryota</taxon>
        <taxon>Metazoa</taxon>
        <taxon>Chordata</taxon>
        <taxon>Craniata</taxon>
        <taxon>Vertebrata</taxon>
        <taxon>Euteleostomi</taxon>
        <taxon>Archelosauria</taxon>
        <taxon>Archosauria</taxon>
        <taxon>Dinosauria</taxon>
        <taxon>Saurischia</taxon>
        <taxon>Theropoda</taxon>
        <taxon>Coelurosauria</taxon>
        <taxon>Aves</taxon>
        <taxon>Neognathae</taxon>
        <taxon>Galloanserae</taxon>
        <taxon>Anseriformes</taxon>
        <taxon>Anatidae</taxon>
        <taxon>Anatinae</taxon>
        <taxon>Anas</taxon>
    </lineage>
</organism>
<feature type="repeat" description="ANK" evidence="1">
    <location>
        <begin position="430"/>
        <end position="462"/>
    </location>
</feature>
<dbReference type="Pfam" id="PF00023">
    <property type="entry name" value="Ank"/>
    <property type="match status" value="1"/>
</dbReference>
<keyword evidence="1" id="KW-0040">ANK repeat</keyword>
<feature type="region of interest" description="Disordered" evidence="2">
    <location>
        <begin position="257"/>
        <end position="279"/>
    </location>
</feature>
<reference evidence="3" key="1">
    <citation type="submission" date="2019-08" db="EMBL/GenBank/DDBJ databases">
        <title>Three high-quality genomes provides insights into domestication of ducks.</title>
        <authorList>
            <person name="Hou Z.C."/>
            <person name="Zhu F."/>
            <person name="Yin Z.T."/>
            <person name="Zhang F."/>
        </authorList>
    </citation>
    <scope>NUCLEOTIDE SEQUENCE [LARGE SCALE GENOMIC DNA]</scope>
</reference>
<feature type="region of interest" description="Disordered" evidence="2">
    <location>
        <begin position="400"/>
        <end position="434"/>
    </location>
</feature>